<dbReference type="PROSITE" id="PS50863">
    <property type="entry name" value="B3"/>
    <property type="match status" value="1"/>
</dbReference>
<evidence type="ECO:0000256" key="2">
    <source>
        <dbReference type="ARBA" id="ARBA00023015"/>
    </source>
</evidence>
<reference evidence="8" key="1">
    <citation type="submission" date="2014-09" db="EMBL/GenBank/DDBJ databases">
        <authorList>
            <person name="Magalhaes I.L.F."/>
            <person name="Oliveira U."/>
            <person name="Santos F.R."/>
            <person name="Vidigal T.H.D.A."/>
            <person name="Brescovit A.D."/>
            <person name="Santos A.J."/>
        </authorList>
    </citation>
    <scope>NUCLEOTIDE SEQUENCE</scope>
    <source>
        <tissue evidence="8">Shoot tissue taken approximately 20 cm above the soil surface</tissue>
    </source>
</reference>
<evidence type="ECO:0000313" key="8">
    <source>
        <dbReference type="EMBL" id="JAE18881.1"/>
    </source>
</evidence>
<dbReference type="InterPro" id="IPR003340">
    <property type="entry name" value="B3_DNA-bd"/>
</dbReference>
<evidence type="ECO:0000256" key="3">
    <source>
        <dbReference type="ARBA" id="ARBA00023125"/>
    </source>
</evidence>
<evidence type="ECO:0000256" key="6">
    <source>
        <dbReference type="SAM" id="MobiDB-lite"/>
    </source>
</evidence>
<accession>A0A0A9G8K1</accession>
<sequence>MPSRLVGSPHNVSTSRKSSGREPESPNSSGYDVKHEAMEQEESVNIYADSKYYYSRVANRLTDEEEEEILSLAPIRPDNSAFVTVLQKSHCQRRNNSLTVPRRFAADHHLDARLHDIILSRPNRKEKWSVKYYYTHYHRCIKNLSFFKFMRKKKLRESDICVFELMKGTKRVRMTVYVIRKAHGWFVLVG</sequence>
<dbReference type="InterPro" id="IPR015300">
    <property type="entry name" value="DNA-bd_pseudobarrel_sf"/>
</dbReference>
<dbReference type="AlphaFoldDB" id="A0A0A9G8K1"/>
<dbReference type="Gene3D" id="2.40.330.10">
    <property type="entry name" value="DNA-binding pseudobarrel domain"/>
    <property type="match status" value="1"/>
</dbReference>
<keyword evidence="2" id="KW-0805">Transcription regulation</keyword>
<evidence type="ECO:0000256" key="4">
    <source>
        <dbReference type="ARBA" id="ARBA00023163"/>
    </source>
</evidence>
<dbReference type="PANTHER" id="PTHR31391">
    <property type="entry name" value="B3 DOMAIN-CONTAINING PROTEIN OS11G0197600-RELATED"/>
    <property type="match status" value="1"/>
</dbReference>
<evidence type="ECO:0000256" key="5">
    <source>
        <dbReference type="ARBA" id="ARBA00023242"/>
    </source>
</evidence>
<dbReference type="EMBL" id="GBRH01179015">
    <property type="protein sequence ID" value="JAE18881.1"/>
    <property type="molecule type" value="Transcribed_RNA"/>
</dbReference>
<dbReference type="Pfam" id="PF02362">
    <property type="entry name" value="B3"/>
    <property type="match status" value="1"/>
</dbReference>
<protein>
    <recommendedName>
        <fullName evidence="7">TF-B3 domain-containing protein</fullName>
    </recommendedName>
</protein>
<name>A0A0A9G8K1_ARUDO</name>
<dbReference type="GO" id="GO:0005634">
    <property type="term" value="C:nucleus"/>
    <property type="evidence" value="ECO:0007669"/>
    <property type="project" value="UniProtKB-SubCell"/>
</dbReference>
<organism evidence="8">
    <name type="scientific">Arundo donax</name>
    <name type="common">Giant reed</name>
    <name type="synonym">Donax arundinaceus</name>
    <dbReference type="NCBI Taxonomy" id="35708"/>
    <lineage>
        <taxon>Eukaryota</taxon>
        <taxon>Viridiplantae</taxon>
        <taxon>Streptophyta</taxon>
        <taxon>Embryophyta</taxon>
        <taxon>Tracheophyta</taxon>
        <taxon>Spermatophyta</taxon>
        <taxon>Magnoliopsida</taxon>
        <taxon>Liliopsida</taxon>
        <taxon>Poales</taxon>
        <taxon>Poaceae</taxon>
        <taxon>PACMAD clade</taxon>
        <taxon>Arundinoideae</taxon>
        <taxon>Arundineae</taxon>
        <taxon>Arundo</taxon>
    </lineage>
</organism>
<dbReference type="CDD" id="cd10017">
    <property type="entry name" value="B3_DNA"/>
    <property type="match status" value="1"/>
</dbReference>
<proteinExistence type="predicted"/>
<keyword evidence="3" id="KW-0238">DNA-binding</keyword>
<keyword evidence="4" id="KW-0804">Transcription</keyword>
<dbReference type="GO" id="GO:0003677">
    <property type="term" value="F:DNA binding"/>
    <property type="evidence" value="ECO:0007669"/>
    <property type="project" value="UniProtKB-KW"/>
</dbReference>
<dbReference type="PANTHER" id="PTHR31391:SF70">
    <property type="entry name" value="B3 DOMAIN-CONTAINING PROTEIN OS03G0622200"/>
    <property type="match status" value="1"/>
</dbReference>
<feature type="region of interest" description="Disordered" evidence="6">
    <location>
        <begin position="1"/>
        <end position="37"/>
    </location>
</feature>
<evidence type="ECO:0000256" key="1">
    <source>
        <dbReference type="ARBA" id="ARBA00004123"/>
    </source>
</evidence>
<dbReference type="SMART" id="SM01019">
    <property type="entry name" value="B3"/>
    <property type="match status" value="1"/>
</dbReference>
<dbReference type="SUPFAM" id="SSF101936">
    <property type="entry name" value="DNA-binding pseudobarrel domain"/>
    <property type="match status" value="1"/>
</dbReference>
<reference evidence="8" key="2">
    <citation type="journal article" date="2015" name="Data Brief">
        <title>Shoot transcriptome of the giant reed, Arundo donax.</title>
        <authorList>
            <person name="Barrero R.A."/>
            <person name="Guerrero F.D."/>
            <person name="Moolhuijzen P."/>
            <person name="Goolsby J.A."/>
            <person name="Tidwell J."/>
            <person name="Bellgard S.E."/>
            <person name="Bellgard M.I."/>
        </authorList>
    </citation>
    <scope>NUCLEOTIDE SEQUENCE</scope>
    <source>
        <tissue evidence="8">Shoot tissue taken approximately 20 cm above the soil surface</tissue>
    </source>
</reference>
<keyword evidence="5" id="KW-0539">Nucleus</keyword>
<feature type="domain" description="TF-B3" evidence="7">
    <location>
        <begin position="83"/>
        <end position="182"/>
    </location>
</feature>
<dbReference type="InterPro" id="IPR044837">
    <property type="entry name" value="REM16-like"/>
</dbReference>
<evidence type="ECO:0000259" key="7">
    <source>
        <dbReference type="PROSITE" id="PS50863"/>
    </source>
</evidence>
<comment type="subcellular location">
    <subcellularLocation>
        <location evidence="1">Nucleus</location>
    </subcellularLocation>
</comment>